<dbReference type="InterPro" id="IPR008258">
    <property type="entry name" value="Transglycosylase_SLT_dom_1"/>
</dbReference>
<dbReference type="CAZy" id="GH23">
    <property type="family name" value="Glycoside Hydrolase Family 23"/>
</dbReference>
<dbReference type="CDD" id="cd00254">
    <property type="entry name" value="LT-like"/>
    <property type="match status" value="1"/>
</dbReference>
<dbReference type="PhylomeDB" id="Q8EPG8"/>
<protein>
    <submittedName>
        <fullName evidence="3">Lytic transglycosylase</fullName>
    </submittedName>
</protein>
<dbReference type="eggNOG" id="COG0741">
    <property type="taxonomic scope" value="Bacteria"/>
</dbReference>
<dbReference type="InterPro" id="IPR000189">
    <property type="entry name" value="Transglyc_AS"/>
</dbReference>
<reference evidence="3 4" key="2">
    <citation type="journal article" date="2002" name="Nucleic Acids Res.">
        <title>Genome sequence of Oceanobacillus iheyensis isolated from the Iheya Ridge and its unexpected adaptive capabilities to extreme environments.</title>
        <authorList>
            <person name="Takami H."/>
            <person name="Takaki Y."/>
            <person name="Uchiyama I."/>
        </authorList>
    </citation>
    <scope>NUCLEOTIDE SEQUENCE [LARGE SCALE GENOMIC DNA]</scope>
    <source>
        <strain evidence="4">DSM 14371 / CIP 107618 / JCM 11309 / KCTC 3954 / HTE831</strain>
    </source>
</reference>
<organism evidence="3 4">
    <name type="scientific">Oceanobacillus iheyensis (strain DSM 14371 / CIP 107618 / JCM 11309 / KCTC 3954 / HTE831)</name>
    <dbReference type="NCBI Taxonomy" id="221109"/>
    <lineage>
        <taxon>Bacteria</taxon>
        <taxon>Bacillati</taxon>
        <taxon>Bacillota</taxon>
        <taxon>Bacilli</taxon>
        <taxon>Bacillales</taxon>
        <taxon>Bacillaceae</taxon>
        <taxon>Oceanobacillus</taxon>
    </lineage>
</organism>
<dbReference type="Proteomes" id="UP000000822">
    <property type="component" value="Chromosome"/>
</dbReference>
<comment type="similarity">
    <text evidence="1">Belongs to the transglycosylase Slt family.</text>
</comment>
<dbReference type="AlphaFoldDB" id="Q8EPG8"/>
<dbReference type="GO" id="GO:0008933">
    <property type="term" value="F:peptidoglycan lytic transglycosylase activity"/>
    <property type="evidence" value="ECO:0007669"/>
    <property type="project" value="InterPro"/>
</dbReference>
<dbReference type="KEGG" id="oih:OB2138"/>
<evidence type="ECO:0000259" key="2">
    <source>
        <dbReference type="Pfam" id="PF01464"/>
    </source>
</evidence>
<dbReference type="PROSITE" id="PS00922">
    <property type="entry name" value="TRANSGLYCOSYLASE"/>
    <property type="match status" value="1"/>
</dbReference>
<dbReference type="SUPFAM" id="SSF53955">
    <property type="entry name" value="Lysozyme-like"/>
    <property type="match status" value="1"/>
</dbReference>
<accession>Q8EPG8</accession>
<dbReference type="InterPro" id="IPR023346">
    <property type="entry name" value="Lysozyme-like_dom_sf"/>
</dbReference>
<evidence type="ECO:0000313" key="4">
    <source>
        <dbReference type="Proteomes" id="UP000000822"/>
    </source>
</evidence>
<sequence>MPIFLQTAKIELIDYKNGCDEVEINGLPQMMPFQIMSSLQTSNSTDSLGVSFQQLLLEKINEAERRTSLDFGSNLVSVPYKMQSPLNAIDNSSITTNNSSVSAYQQLISNASQKYGVDESLINAVIKHESNYNPNATSSAGAQGLMQLMPQTAAGLGVTNAYDPVQNINAGTKYLSQMLQRYNGDNQLALAAYNAGPGNVDKYQGIPPFRETTAYVSKVMQSLQA</sequence>
<feature type="domain" description="Transglycosylase SLT" evidence="2">
    <location>
        <begin position="107"/>
        <end position="211"/>
    </location>
</feature>
<dbReference type="EMBL" id="BA000028">
    <property type="protein sequence ID" value="BAC14094.1"/>
    <property type="molecule type" value="Genomic_DNA"/>
</dbReference>
<dbReference type="STRING" id="221109.gene:10734386"/>
<dbReference type="PANTHER" id="PTHR37423">
    <property type="entry name" value="SOLUBLE LYTIC MUREIN TRANSGLYCOSYLASE-RELATED"/>
    <property type="match status" value="1"/>
</dbReference>
<keyword evidence="4" id="KW-1185">Reference proteome</keyword>
<name>Q8EPG8_OCEIH</name>
<evidence type="ECO:0000313" key="3">
    <source>
        <dbReference type="EMBL" id="BAC14094.1"/>
    </source>
</evidence>
<dbReference type="HOGENOM" id="CLU_065765_4_4_9"/>
<proteinExistence type="inferred from homology"/>
<evidence type="ECO:0000256" key="1">
    <source>
        <dbReference type="ARBA" id="ARBA00007734"/>
    </source>
</evidence>
<reference evidence="3 4" key="1">
    <citation type="journal article" date="2001" name="FEMS Microbiol. Lett.">
        <title>Oceanobacillus iheyensis gen. nov., sp. nov., a deep-sea extremely halotolerant and alkaliphilic species isolated from a depth of 1050 m on the Iheya Ridge.</title>
        <authorList>
            <person name="Lu J."/>
            <person name="Nogi Y."/>
            <person name="Takami H."/>
        </authorList>
    </citation>
    <scope>NUCLEOTIDE SEQUENCE [LARGE SCALE GENOMIC DNA]</scope>
    <source>
        <strain evidence="4">DSM 14371 / CIP 107618 / JCM 11309 / KCTC 3954 / HTE831</strain>
    </source>
</reference>
<dbReference type="GO" id="GO:0000270">
    <property type="term" value="P:peptidoglycan metabolic process"/>
    <property type="evidence" value="ECO:0007669"/>
    <property type="project" value="InterPro"/>
</dbReference>
<gene>
    <name evidence="3" type="ordered locus">OB2138</name>
</gene>
<dbReference type="PANTHER" id="PTHR37423:SF2">
    <property type="entry name" value="MEMBRANE-BOUND LYTIC MUREIN TRANSGLYCOSYLASE C"/>
    <property type="match status" value="1"/>
</dbReference>
<dbReference type="Pfam" id="PF01464">
    <property type="entry name" value="SLT"/>
    <property type="match status" value="1"/>
</dbReference>
<dbReference type="GO" id="GO:0016020">
    <property type="term" value="C:membrane"/>
    <property type="evidence" value="ECO:0007669"/>
    <property type="project" value="InterPro"/>
</dbReference>
<dbReference type="Gene3D" id="1.10.530.10">
    <property type="match status" value="1"/>
</dbReference>